<comment type="caution">
    <text evidence="2">The sequence shown here is derived from an EMBL/GenBank/DDBJ whole genome shotgun (WGS) entry which is preliminary data.</text>
</comment>
<dbReference type="Proteomes" id="UP001175226">
    <property type="component" value="Unassembled WGS sequence"/>
</dbReference>
<dbReference type="EMBL" id="JAUEPT010000195">
    <property type="protein sequence ID" value="KAK0429869.1"/>
    <property type="molecule type" value="Genomic_DNA"/>
</dbReference>
<reference evidence="2" key="1">
    <citation type="submission" date="2023-06" db="EMBL/GenBank/DDBJ databases">
        <authorList>
            <consortium name="Lawrence Berkeley National Laboratory"/>
            <person name="Ahrendt S."/>
            <person name="Sahu N."/>
            <person name="Indic B."/>
            <person name="Wong-Bajracharya J."/>
            <person name="Merenyi Z."/>
            <person name="Ke H.-M."/>
            <person name="Monk M."/>
            <person name="Kocsube S."/>
            <person name="Drula E."/>
            <person name="Lipzen A."/>
            <person name="Balint B."/>
            <person name="Henrissat B."/>
            <person name="Andreopoulos B."/>
            <person name="Martin F.M."/>
            <person name="Harder C.B."/>
            <person name="Rigling D."/>
            <person name="Ford K.L."/>
            <person name="Foster G.D."/>
            <person name="Pangilinan J."/>
            <person name="Papanicolaou A."/>
            <person name="Barry K."/>
            <person name="LaButti K."/>
            <person name="Viragh M."/>
            <person name="Koriabine M."/>
            <person name="Yan M."/>
            <person name="Riley R."/>
            <person name="Champramary S."/>
            <person name="Plett K.L."/>
            <person name="Tsai I.J."/>
            <person name="Slot J."/>
            <person name="Sipos G."/>
            <person name="Plett J."/>
            <person name="Nagy L.G."/>
            <person name="Grigoriev I.V."/>
        </authorList>
    </citation>
    <scope>NUCLEOTIDE SEQUENCE</scope>
    <source>
        <strain evidence="2">FPL87.14</strain>
    </source>
</reference>
<proteinExistence type="predicted"/>
<evidence type="ECO:0000256" key="1">
    <source>
        <dbReference type="SAM" id="MobiDB-lite"/>
    </source>
</evidence>
<evidence type="ECO:0000313" key="3">
    <source>
        <dbReference type="Proteomes" id="UP001175226"/>
    </source>
</evidence>
<organism evidence="2 3">
    <name type="scientific">Armillaria borealis</name>
    <dbReference type="NCBI Taxonomy" id="47425"/>
    <lineage>
        <taxon>Eukaryota</taxon>
        <taxon>Fungi</taxon>
        <taxon>Dikarya</taxon>
        <taxon>Basidiomycota</taxon>
        <taxon>Agaricomycotina</taxon>
        <taxon>Agaricomycetes</taxon>
        <taxon>Agaricomycetidae</taxon>
        <taxon>Agaricales</taxon>
        <taxon>Marasmiineae</taxon>
        <taxon>Physalacriaceae</taxon>
        <taxon>Armillaria</taxon>
    </lineage>
</organism>
<evidence type="ECO:0000313" key="2">
    <source>
        <dbReference type="EMBL" id="KAK0429869.1"/>
    </source>
</evidence>
<feature type="region of interest" description="Disordered" evidence="1">
    <location>
        <begin position="110"/>
        <end position="129"/>
    </location>
</feature>
<dbReference type="AlphaFoldDB" id="A0AA39IUB6"/>
<sequence length="301" mass="33888">MDTIIEGQYKTAFDCFKSVYTGNGVETVRAGGVHARNVEGAGGWEMGGYRFVIGAFLPFRFSFLTNSPTDVHLNEANSFTPAVESVIPTIRPVQQGVLAQQLRKDRDVPITKVDGTPRPRGDAVEPRVAKDSVQKYYHRSFLIHKHQPGIMNGFLVSEGHRAARQYYFAQVLINVRTAGLLGNFDELQRITTLKGRESLPQSIDMRQTSPASSNEPLDPRTRQPRFIPQLLQMQMLVSIVSTCQEITSFLPTVNRHARKTRVFDQLLVWSREDRFCPGVGGWVWFFLGDGDEEGADSREEL</sequence>
<accession>A0AA39IUB6</accession>
<feature type="region of interest" description="Disordered" evidence="1">
    <location>
        <begin position="198"/>
        <end position="221"/>
    </location>
</feature>
<gene>
    <name evidence="2" type="ORF">EV421DRAFT_2025618</name>
</gene>
<keyword evidence="3" id="KW-1185">Reference proteome</keyword>
<name>A0AA39IUB6_9AGAR</name>
<protein>
    <submittedName>
        <fullName evidence="2">Uncharacterized protein</fullName>
    </submittedName>
</protein>
<feature type="compositionally biased region" description="Polar residues" evidence="1">
    <location>
        <begin position="199"/>
        <end position="215"/>
    </location>
</feature>